<dbReference type="EMBL" id="GG738887">
    <property type="protein sequence ID" value="EFC41217.1"/>
    <property type="molecule type" value="Genomic_DNA"/>
</dbReference>
<gene>
    <name evidence="2" type="ORF">NAEGRDRAFT_70874</name>
</gene>
<evidence type="ECO:0000313" key="3">
    <source>
        <dbReference type="Proteomes" id="UP000006671"/>
    </source>
</evidence>
<dbReference type="GeneID" id="8851091"/>
<name>D2VPI7_NAEGR</name>
<feature type="transmembrane region" description="Helical" evidence="1">
    <location>
        <begin position="12"/>
        <end position="32"/>
    </location>
</feature>
<reference evidence="2 3" key="1">
    <citation type="journal article" date="2010" name="Cell">
        <title>The genome of Naegleria gruberi illuminates early eukaryotic versatility.</title>
        <authorList>
            <person name="Fritz-Laylin L.K."/>
            <person name="Prochnik S.E."/>
            <person name="Ginger M.L."/>
            <person name="Dacks J.B."/>
            <person name="Carpenter M.L."/>
            <person name="Field M.C."/>
            <person name="Kuo A."/>
            <person name="Paredez A."/>
            <person name="Chapman J."/>
            <person name="Pham J."/>
            <person name="Shu S."/>
            <person name="Neupane R."/>
            <person name="Cipriano M."/>
            <person name="Mancuso J."/>
            <person name="Tu H."/>
            <person name="Salamov A."/>
            <person name="Lindquist E."/>
            <person name="Shapiro H."/>
            <person name="Lucas S."/>
            <person name="Grigoriev I.V."/>
            <person name="Cande W.Z."/>
            <person name="Fulton C."/>
            <person name="Rokhsar D.S."/>
            <person name="Dawson S.C."/>
        </authorList>
    </citation>
    <scope>NUCLEOTIDE SEQUENCE [LARGE SCALE GENOMIC DNA]</scope>
    <source>
        <strain evidence="2 3">NEG-M</strain>
    </source>
</reference>
<keyword evidence="3" id="KW-1185">Reference proteome</keyword>
<feature type="transmembrane region" description="Helical" evidence="1">
    <location>
        <begin position="200"/>
        <end position="225"/>
    </location>
</feature>
<dbReference type="Proteomes" id="UP000006671">
    <property type="component" value="Unassembled WGS sequence"/>
</dbReference>
<dbReference type="AlphaFoldDB" id="D2VPI7"/>
<dbReference type="RefSeq" id="XP_002673961.1">
    <property type="nucleotide sequence ID" value="XM_002673915.1"/>
</dbReference>
<evidence type="ECO:0000313" key="2">
    <source>
        <dbReference type="EMBL" id="EFC41217.1"/>
    </source>
</evidence>
<sequence>MAENNNTSQPLGSLAFSTAINTAVTTPLWLFFDHPKKKINGTSLRGVYQIHQVSDIKNVIEESGLQTQENVIEYEWLLSPIGENPLKSKKKKMFYQISNSTLEFFRENQVKEMKLLVCSRDISPPKNAKTIPDETPTIQPMIESPPIKEETKERKKKKQRFIETTQEEELEADLDGGKCDFLCNCEELGRKCALPHKYSVVFFAVGLVVGFIIAALLATLAVALVR</sequence>
<accession>D2VPI7</accession>
<evidence type="ECO:0000256" key="1">
    <source>
        <dbReference type="SAM" id="Phobius"/>
    </source>
</evidence>
<dbReference type="VEuPathDB" id="AmoebaDB:NAEGRDRAFT_70874"/>
<dbReference type="KEGG" id="ngr:NAEGRDRAFT_70874"/>
<organism evidence="3">
    <name type="scientific">Naegleria gruberi</name>
    <name type="common">Amoeba</name>
    <dbReference type="NCBI Taxonomy" id="5762"/>
    <lineage>
        <taxon>Eukaryota</taxon>
        <taxon>Discoba</taxon>
        <taxon>Heterolobosea</taxon>
        <taxon>Tetramitia</taxon>
        <taxon>Eutetramitia</taxon>
        <taxon>Vahlkampfiidae</taxon>
        <taxon>Naegleria</taxon>
    </lineage>
</organism>
<keyword evidence="1" id="KW-0472">Membrane</keyword>
<dbReference type="InParanoid" id="D2VPI7"/>
<keyword evidence="1" id="KW-0812">Transmembrane</keyword>
<keyword evidence="1" id="KW-1133">Transmembrane helix</keyword>
<protein>
    <submittedName>
        <fullName evidence="2">Predicted protein</fullName>
    </submittedName>
</protein>
<proteinExistence type="predicted"/>